<dbReference type="GO" id="GO:0005739">
    <property type="term" value="C:mitochondrion"/>
    <property type="evidence" value="ECO:0007669"/>
    <property type="project" value="TreeGrafter"/>
</dbReference>
<accession>A0A0A9XB32</accession>
<keyword evidence="5" id="KW-0408">Iron</keyword>
<evidence type="ECO:0000256" key="3">
    <source>
        <dbReference type="ARBA" id="ARBA00022723"/>
    </source>
</evidence>
<name>A0A0A9XB32_LYGHE</name>
<reference evidence="9" key="1">
    <citation type="journal article" date="2014" name="PLoS ONE">
        <title>Transcriptome-Based Identification of ABC Transporters in the Western Tarnished Plant Bug Lygus hesperus.</title>
        <authorList>
            <person name="Hull J.J."/>
            <person name="Chaney K."/>
            <person name="Geib S.M."/>
            <person name="Fabrick J.A."/>
            <person name="Brent C.S."/>
            <person name="Walsh D."/>
            <person name="Lavine L.C."/>
        </authorList>
    </citation>
    <scope>NUCLEOTIDE SEQUENCE</scope>
</reference>
<dbReference type="InterPro" id="IPR020578">
    <property type="entry name" value="Aminotrans_V_PyrdxlP_BS"/>
</dbReference>
<gene>
    <name evidence="9" type="primary">nfs1</name>
    <name evidence="9" type="ORF">CM83_49148</name>
</gene>
<keyword evidence="4" id="KW-0663">Pyridoxal phosphate</keyword>
<dbReference type="PANTHER" id="PTHR11601:SF34">
    <property type="entry name" value="CYSTEINE DESULFURASE"/>
    <property type="match status" value="1"/>
</dbReference>
<evidence type="ECO:0000256" key="4">
    <source>
        <dbReference type="ARBA" id="ARBA00022898"/>
    </source>
</evidence>
<dbReference type="GO" id="GO:0046872">
    <property type="term" value="F:metal ion binding"/>
    <property type="evidence" value="ECO:0007669"/>
    <property type="project" value="UniProtKB-KW"/>
</dbReference>
<dbReference type="Pfam" id="PF00266">
    <property type="entry name" value="Aminotran_5"/>
    <property type="match status" value="1"/>
</dbReference>
<dbReference type="PROSITE" id="PS00595">
    <property type="entry name" value="AA_TRANSFER_CLASS_5"/>
    <property type="match status" value="1"/>
</dbReference>
<evidence type="ECO:0000256" key="6">
    <source>
        <dbReference type="ARBA" id="ARBA00023014"/>
    </source>
</evidence>
<dbReference type="SUPFAM" id="SSF53383">
    <property type="entry name" value="PLP-dependent transferases"/>
    <property type="match status" value="1"/>
</dbReference>
<dbReference type="Gene3D" id="3.40.640.10">
    <property type="entry name" value="Type I PLP-dependent aspartate aminotransferase-like (Major domain)"/>
    <property type="match status" value="1"/>
</dbReference>
<dbReference type="InterPro" id="IPR015424">
    <property type="entry name" value="PyrdxlP-dep_Trfase"/>
</dbReference>
<comment type="similarity">
    <text evidence="2">Belongs to the class-V pyridoxal-phosphate-dependent aminotransferase family. NifS/IscS subfamily.</text>
</comment>
<dbReference type="GO" id="GO:0005829">
    <property type="term" value="C:cytosol"/>
    <property type="evidence" value="ECO:0007669"/>
    <property type="project" value="TreeGrafter"/>
</dbReference>
<dbReference type="AlphaFoldDB" id="A0A0A9XB32"/>
<keyword evidence="6" id="KW-0411">Iron-sulfur</keyword>
<organism evidence="9">
    <name type="scientific">Lygus hesperus</name>
    <name type="common">Western plant bug</name>
    <dbReference type="NCBI Taxonomy" id="30085"/>
    <lineage>
        <taxon>Eukaryota</taxon>
        <taxon>Metazoa</taxon>
        <taxon>Ecdysozoa</taxon>
        <taxon>Arthropoda</taxon>
        <taxon>Hexapoda</taxon>
        <taxon>Insecta</taxon>
        <taxon>Pterygota</taxon>
        <taxon>Neoptera</taxon>
        <taxon>Paraneoptera</taxon>
        <taxon>Hemiptera</taxon>
        <taxon>Heteroptera</taxon>
        <taxon>Panheteroptera</taxon>
        <taxon>Cimicomorpha</taxon>
        <taxon>Miridae</taxon>
        <taxon>Mirini</taxon>
        <taxon>Lygus</taxon>
    </lineage>
</organism>
<dbReference type="PANTHER" id="PTHR11601">
    <property type="entry name" value="CYSTEINE DESULFURYLASE FAMILY MEMBER"/>
    <property type="match status" value="1"/>
</dbReference>
<protein>
    <submittedName>
        <fullName evidence="9">Putative cysteine desulfurase, mitochondrial</fullName>
    </submittedName>
</protein>
<evidence type="ECO:0000313" key="9">
    <source>
        <dbReference type="EMBL" id="JAG17174.1"/>
    </source>
</evidence>
<evidence type="ECO:0000256" key="5">
    <source>
        <dbReference type="ARBA" id="ARBA00023004"/>
    </source>
</evidence>
<proteinExistence type="inferred from homology"/>
<dbReference type="EMBL" id="GBHO01026430">
    <property type="protein sequence ID" value="JAG17174.1"/>
    <property type="molecule type" value="Transcribed_RNA"/>
</dbReference>
<evidence type="ECO:0000256" key="2">
    <source>
        <dbReference type="ARBA" id="ARBA00006490"/>
    </source>
</evidence>
<keyword evidence="3" id="KW-0479">Metal-binding</keyword>
<reference evidence="9" key="2">
    <citation type="submission" date="2014-07" db="EMBL/GenBank/DDBJ databases">
        <authorList>
            <person name="Hull J."/>
        </authorList>
    </citation>
    <scope>NUCLEOTIDE SEQUENCE</scope>
</reference>
<evidence type="ECO:0000259" key="8">
    <source>
        <dbReference type="Pfam" id="PF00266"/>
    </source>
</evidence>
<evidence type="ECO:0000256" key="1">
    <source>
        <dbReference type="ARBA" id="ARBA00001933"/>
    </source>
</evidence>
<dbReference type="GO" id="GO:0051536">
    <property type="term" value="F:iron-sulfur cluster binding"/>
    <property type="evidence" value="ECO:0007669"/>
    <property type="project" value="UniProtKB-KW"/>
</dbReference>
<dbReference type="GO" id="GO:0031071">
    <property type="term" value="F:cysteine desulfurase activity"/>
    <property type="evidence" value="ECO:0007669"/>
    <property type="project" value="TreeGrafter"/>
</dbReference>
<feature type="domain" description="Aminotransferase class V" evidence="8">
    <location>
        <begin position="2"/>
        <end position="173"/>
    </location>
</feature>
<dbReference type="GO" id="GO:0016226">
    <property type="term" value="P:iron-sulfur cluster assembly"/>
    <property type="evidence" value="ECO:0007669"/>
    <property type="project" value="TreeGrafter"/>
</dbReference>
<comment type="cofactor">
    <cofactor evidence="1 7">
        <name>pyridoxal 5'-phosphate</name>
        <dbReference type="ChEBI" id="CHEBI:597326"/>
    </cofactor>
</comment>
<dbReference type="InterPro" id="IPR015421">
    <property type="entry name" value="PyrdxlP-dep_Trfase_major"/>
</dbReference>
<dbReference type="InterPro" id="IPR000192">
    <property type="entry name" value="Aminotrans_V_dom"/>
</dbReference>
<evidence type="ECO:0000256" key="7">
    <source>
        <dbReference type="RuleBase" id="RU004504"/>
    </source>
</evidence>
<sequence length="179" mass="19389">MEGFEVTYLGVQKNGLVDLNSLRDAIRPATCLVSCMAAHNEIGVVQPFREIGALCRKHKVLFHTDAAQALSTIPIHVEQDNIDLMSMSAHKIYGPKGCGALYVRRRPRVRLRSPVSGGGQERGIRSGSVATPLVVGMGAACTLIVQEQARDAAHALTLRNRLLHGLQARLPHIIVNGDL</sequence>